<dbReference type="Proteomes" id="UP000479190">
    <property type="component" value="Unassembled WGS sequence"/>
</dbReference>
<feature type="compositionally biased region" description="Low complexity" evidence="8">
    <location>
        <begin position="345"/>
        <end position="398"/>
    </location>
</feature>
<feature type="non-terminal residue" evidence="10">
    <location>
        <position position="936"/>
    </location>
</feature>
<dbReference type="SMART" id="SM00355">
    <property type="entry name" value="ZnF_C2H2"/>
    <property type="match status" value="3"/>
</dbReference>
<evidence type="ECO:0000256" key="5">
    <source>
        <dbReference type="ARBA" id="ARBA00022833"/>
    </source>
</evidence>
<keyword evidence="6" id="KW-0539">Nucleus</keyword>
<protein>
    <recommendedName>
        <fullName evidence="9">C2H2-type domain-containing protein</fullName>
    </recommendedName>
</protein>
<dbReference type="EMBL" id="CADCXV010001040">
    <property type="protein sequence ID" value="CAB0040659.1"/>
    <property type="molecule type" value="Genomic_DNA"/>
</dbReference>
<evidence type="ECO:0000256" key="7">
    <source>
        <dbReference type="PROSITE-ProRule" id="PRU00042"/>
    </source>
</evidence>
<keyword evidence="5" id="KW-0862">Zinc</keyword>
<sequence length="936" mass="105666">MEKCVAAANASEHHPLYMHSARCVRRGGYPMFAAAVTHRCAGALLAFPTRVCIRRWGEKLWRAALPRDLYTSYTLSFMQALHPIHTRASRLVAVWIQSRCVCSVGALQAPRPRSEAKRPRHYGVPNAANTSRLLFVLFILRRRGRREKKNSLRAKRESDERLTYTTADEGLKWKKSKSGFLDIAKMFPCKASSRPYGPQIALLLEAFIYMCYIQHLCVHVFRAREREKGEEELYIYIVYATHNKQSDPNIPEVGEQAARALHPITEDECCFNICSEDKPGLGICANCTNRVVYMGPTHRDPATAPKCDMSSLPGPPPRPLSGLCGSGGIGSMMPSTDSPTTVNPSDIGSSPSSSSGSSSESPILSATTSSSSSLELSSSSPSSSSSSSSSDLPFSSSSSSTSVSVATYSSSSAASSTVAASQQLPLLCLFCLWGVLFSRQCSAVGRGLAALVLGLVRRALGQTGRTVRACLAAVLVALLPAAWIDRAYRNNNNNNNSSPVSQNHGRRQSRRPQSRLSCSSAYRYDHRHCCYRWWLWPSRWKSRGCCCSCESRWLWLWPCRWKRPLRFMPSKPRHNNNNNNNNNRQHRPQQPWRVRKKRRRRKIHRASCSERPPTSRFLVASYYVKQPSEKLCAQAMLRDVIDRNFVVESTEASERLHYVARFRHGARVNYIQYYGRYGAPVTAAVRPDTWMVYSNASHKAASSNTSTEQNIVILEVRHAGTRQLSIASSCRIATTMMNCSSTDINTVHEGRRDHACEKCEKKFGLKVNLLTHLKTVHENRKDYACNKVQFFELLVALEAQCSATAALVTSGQSTRSYPAQNIILRTRRTIKNFLRQCLRWFLRLNFYRLSLLILLPPKRTSTVHEGRRDHACEKCEKKFGLKVNLLTHLKIVHENRKDYACDKCEKKFGQKTHLTKHKKKFIVHMAKIREEMISEK</sequence>
<dbReference type="GO" id="GO:0000981">
    <property type="term" value="F:DNA-binding transcription factor activity, RNA polymerase II-specific"/>
    <property type="evidence" value="ECO:0007669"/>
    <property type="project" value="TreeGrafter"/>
</dbReference>
<feature type="region of interest" description="Disordered" evidence="8">
    <location>
        <begin position="302"/>
        <end position="398"/>
    </location>
</feature>
<dbReference type="GO" id="GO:0005634">
    <property type="term" value="C:nucleus"/>
    <property type="evidence" value="ECO:0007669"/>
    <property type="project" value="UniProtKB-SubCell"/>
</dbReference>
<dbReference type="GO" id="GO:0008270">
    <property type="term" value="F:zinc ion binding"/>
    <property type="evidence" value="ECO:0007669"/>
    <property type="project" value="UniProtKB-KW"/>
</dbReference>
<accession>A0A6H5IU61</accession>
<dbReference type="PANTHER" id="PTHR24394">
    <property type="entry name" value="ZINC FINGER PROTEIN"/>
    <property type="match status" value="1"/>
</dbReference>
<keyword evidence="3" id="KW-0677">Repeat</keyword>
<evidence type="ECO:0000259" key="9">
    <source>
        <dbReference type="PROSITE" id="PS50157"/>
    </source>
</evidence>
<organism evidence="10 11">
    <name type="scientific">Trichogramma brassicae</name>
    <dbReference type="NCBI Taxonomy" id="86971"/>
    <lineage>
        <taxon>Eukaryota</taxon>
        <taxon>Metazoa</taxon>
        <taxon>Ecdysozoa</taxon>
        <taxon>Arthropoda</taxon>
        <taxon>Hexapoda</taxon>
        <taxon>Insecta</taxon>
        <taxon>Pterygota</taxon>
        <taxon>Neoptera</taxon>
        <taxon>Endopterygota</taxon>
        <taxon>Hymenoptera</taxon>
        <taxon>Apocrita</taxon>
        <taxon>Proctotrupomorpha</taxon>
        <taxon>Chalcidoidea</taxon>
        <taxon>Trichogrammatidae</taxon>
        <taxon>Trichogramma</taxon>
    </lineage>
</organism>
<dbReference type="PANTHER" id="PTHR24394:SF29">
    <property type="entry name" value="MYONEURIN"/>
    <property type="match status" value="1"/>
</dbReference>
<evidence type="ECO:0000256" key="4">
    <source>
        <dbReference type="ARBA" id="ARBA00022771"/>
    </source>
</evidence>
<dbReference type="PROSITE" id="PS50157">
    <property type="entry name" value="ZINC_FINGER_C2H2_2"/>
    <property type="match status" value="3"/>
</dbReference>
<feature type="domain" description="C2H2-type" evidence="9">
    <location>
        <begin position="899"/>
        <end position="929"/>
    </location>
</feature>
<dbReference type="OrthoDB" id="6077919at2759"/>
<comment type="subcellular location">
    <subcellularLocation>
        <location evidence="1">Nucleus</location>
    </subcellularLocation>
</comment>
<dbReference type="AlphaFoldDB" id="A0A6H5IU61"/>
<evidence type="ECO:0000313" key="11">
    <source>
        <dbReference type="Proteomes" id="UP000479190"/>
    </source>
</evidence>
<dbReference type="InterPro" id="IPR013087">
    <property type="entry name" value="Znf_C2H2_type"/>
</dbReference>
<feature type="region of interest" description="Disordered" evidence="8">
    <location>
        <begin position="493"/>
        <end position="514"/>
    </location>
</feature>
<feature type="compositionally biased region" description="Polar residues" evidence="8">
    <location>
        <begin position="333"/>
        <end position="344"/>
    </location>
</feature>
<dbReference type="Gene3D" id="3.30.160.60">
    <property type="entry name" value="Classic Zinc Finger"/>
    <property type="match status" value="2"/>
</dbReference>
<dbReference type="PROSITE" id="PS00028">
    <property type="entry name" value="ZINC_FINGER_C2H2_1"/>
    <property type="match status" value="2"/>
</dbReference>
<dbReference type="InterPro" id="IPR036236">
    <property type="entry name" value="Znf_C2H2_sf"/>
</dbReference>
<feature type="compositionally biased region" description="Basic residues" evidence="8">
    <location>
        <begin position="593"/>
        <end position="605"/>
    </location>
</feature>
<dbReference type="SUPFAM" id="SSF57667">
    <property type="entry name" value="beta-beta-alpha zinc fingers"/>
    <property type="match status" value="2"/>
</dbReference>
<feature type="domain" description="C2H2-type" evidence="9">
    <location>
        <begin position="870"/>
        <end position="898"/>
    </location>
</feature>
<evidence type="ECO:0000256" key="8">
    <source>
        <dbReference type="SAM" id="MobiDB-lite"/>
    </source>
</evidence>
<evidence type="ECO:0000256" key="1">
    <source>
        <dbReference type="ARBA" id="ARBA00004123"/>
    </source>
</evidence>
<gene>
    <name evidence="10" type="ORF">TBRA_LOCUS12355</name>
</gene>
<evidence type="ECO:0000256" key="6">
    <source>
        <dbReference type="ARBA" id="ARBA00023242"/>
    </source>
</evidence>
<name>A0A6H5IU61_9HYME</name>
<keyword evidence="11" id="KW-1185">Reference proteome</keyword>
<keyword evidence="2" id="KW-0479">Metal-binding</keyword>
<feature type="compositionally biased region" description="Basic residues" evidence="8">
    <location>
        <begin position="504"/>
        <end position="513"/>
    </location>
</feature>
<evidence type="ECO:0000256" key="2">
    <source>
        <dbReference type="ARBA" id="ARBA00022723"/>
    </source>
</evidence>
<keyword evidence="4 7" id="KW-0863">Zinc-finger</keyword>
<feature type="region of interest" description="Disordered" evidence="8">
    <location>
        <begin position="570"/>
        <end position="609"/>
    </location>
</feature>
<feature type="domain" description="C2H2-type" evidence="9">
    <location>
        <begin position="754"/>
        <end position="782"/>
    </location>
</feature>
<reference evidence="10 11" key="1">
    <citation type="submission" date="2020-02" db="EMBL/GenBank/DDBJ databases">
        <authorList>
            <person name="Ferguson B K."/>
        </authorList>
    </citation>
    <scope>NUCLEOTIDE SEQUENCE [LARGE SCALE GENOMIC DNA]</scope>
</reference>
<evidence type="ECO:0000256" key="3">
    <source>
        <dbReference type="ARBA" id="ARBA00022737"/>
    </source>
</evidence>
<proteinExistence type="predicted"/>
<dbReference type="Pfam" id="PF00096">
    <property type="entry name" value="zf-C2H2"/>
    <property type="match status" value="1"/>
</dbReference>
<evidence type="ECO:0000313" key="10">
    <source>
        <dbReference type="EMBL" id="CAB0040659.1"/>
    </source>
</evidence>